<proteinExistence type="predicted"/>
<organism evidence="1 2">
    <name type="scientific">Quillaja saponaria</name>
    <name type="common">Soap bark tree</name>
    <dbReference type="NCBI Taxonomy" id="32244"/>
    <lineage>
        <taxon>Eukaryota</taxon>
        <taxon>Viridiplantae</taxon>
        <taxon>Streptophyta</taxon>
        <taxon>Embryophyta</taxon>
        <taxon>Tracheophyta</taxon>
        <taxon>Spermatophyta</taxon>
        <taxon>Magnoliopsida</taxon>
        <taxon>eudicotyledons</taxon>
        <taxon>Gunneridae</taxon>
        <taxon>Pentapetalae</taxon>
        <taxon>rosids</taxon>
        <taxon>fabids</taxon>
        <taxon>Fabales</taxon>
        <taxon>Quillajaceae</taxon>
        <taxon>Quillaja</taxon>
    </lineage>
</organism>
<evidence type="ECO:0000313" key="2">
    <source>
        <dbReference type="Proteomes" id="UP001163823"/>
    </source>
</evidence>
<dbReference type="Proteomes" id="UP001163823">
    <property type="component" value="Chromosome 14"/>
</dbReference>
<name>A0AAD7P5I1_QUISA</name>
<reference evidence="1" key="1">
    <citation type="journal article" date="2023" name="Science">
        <title>Elucidation of the pathway for biosynthesis of saponin adjuvants from the soapbark tree.</title>
        <authorList>
            <person name="Reed J."/>
            <person name="Orme A."/>
            <person name="El-Demerdash A."/>
            <person name="Owen C."/>
            <person name="Martin L.B.B."/>
            <person name="Misra R.C."/>
            <person name="Kikuchi S."/>
            <person name="Rejzek M."/>
            <person name="Martin A.C."/>
            <person name="Harkess A."/>
            <person name="Leebens-Mack J."/>
            <person name="Louveau T."/>
            <person name="Stephenson M.J."/>
            <person name="Osbourn A."/>
        </authorList>
    </citation>
    <scope>NUCLEOTIDE SEQUENCE</scope>
    <source>
        <strain evidence="1">S10</strain>
    </source>
</reference>
<dbReference type="KEGG" id="qsa:O6P43_032417"/>
<comment type="caution">
    <text evidence="1">The sequence shown here is derived from an EMBL/GenBank/DDBJ whole genome shotgun (WGS) entry which is preliminary data.</text>
</comment>
<sequence length="157" mass="17577">MPMAGDILMYTADNRNIHSVDEVQRSSPFLSLTHTDRTMAQIRTSKVFGDVLCGHLEFGWRDQASDVHLGLIYVAQDCMSLGMMLVRDNNCDSDASLLLTEPLRLTRGTELFDHEFVNTLHAPRCPRVRVSSHPNGAEKCFPGCAFLLLESLCFAVF</sequence>
<accession>A0AAD7P5I1</accession>
<dbReference type="AlphaFoldDB" id="A0AAD7P5I1"/>
<keyword evidence="2" id="KW-1185">Reference proteome</keyword>
<gene>
    <name evidence="1" type="ORF">O6P43_032417</name>
</gene>
<dbReference type="EMBL" id="JARAOO010000014">
    <property type="protein sequence ID" value="KAJ7942792.1"/>
    <property type="molecule type" value="Genomic_DNA"/>
</dbReference>
<evidence type="ECO:0000313" key="1">
    <source>
        <dbReference type="EMBL" id="KAJ7942792.1"/>
    </source>
</evidence>
<protein>
    <submittedName>
        <fullName evidence="1">2-oxoglutarate (2OG) and Fe(II)-dependent oxygenase superfamily protein</fullName>
    </submittedName>
</protein>